<dbReference type="OrthoDB" id="9814092at2"/>
<dbReference type="RefSeq" id="WP_141611089.1">
    <property type="nucleotide sequence ID" value="NZ_VIGC02000021.1"/>
</dbReference>
<keyword evidence="2" id="KW-1185">Reference proteome</keyword>
<dbReference type="InParanoid" id="A0A540VD80"/>
<evidence type="ECO:0000313" key="2">
    <source>
        <dbReference type="Proteomes" id="UP000317371"/>
    </source>
</evidence>
<gene>
    <name evidence="1" type="ORF">FKZ61_15670</name>
</gene>
<comment type="caution">
    <text evidence="1">The sequence shown here is derived from an EMBL/GenBank/DDBJ whole genome shotgun (WGS) entry which is preliminary data.</text>
</comment>
<dbReference type="AlphaFoldDB" id="A0A540VD80"/>
<reference evidence="1 2" key="1">
    <citation type="submission" date="2019-06" db="EMBL/GenBank/DDBJ databases">
        <title>Genome sequence of Litorilinea aerophila BAA-2444.</title>
        <authorList>
            <person name="Maclea K.S."/>
            <person name="Maurais E.G."/>
            <person name="Iannazzi L.C."/>
        </authorList>
    </citation>
    <scope>NUCLEOTIDE SEQUENCE [LARGE SCALE GENOMIC DNA]</scope>
    <source>
        <strain evidence="1 2">ATCC BAA-2444</strain>
    </source>
</reference>
<protein>
    <submittedName>
        <fullName evidence="1">Uncharacterized protein</fullName>
    </submittedName>
</protein>
<dbReference type="EMBL" id="VIGC01000021">
    <property type="protein sequence ID" value="TQE94697.1"/>
    <property type="molecule type" value="Genomic_DNA"/>
</dbReference>
<evidence type="ECO:0000313" key="1">
    <source>
        <dbReference type="EMBL" id="TQE94697.1"/>
    </source>
</evidence>
<proteinExistence type="predicted"/>
<dbReference type="Proteomes" id="UP000317371">
    <property type="component" value="Unassembled WGS sequence"/>
</dbReference>
<name>A0A540VD80_9CHLR</name>
<organism evidence="1 2">
    <name type="scientific">Litorilinea aerophila</name>
    <dbReference type="NCBI Taxonomy" id="1204385"/>
    <lineage>
        <taxon>Bacteria</taxon>
        <taxon>Bacillati</taxon>
        <taxon>Chloroflexota</taxon>
        <taxon>Caldilineae</taxon>
        <taxon>Caldilineales</taxon>
        <taxon>Caldilineaceae</taxon>
        <taxon>Litorilinea</taxon>
    </lineage>
</organism>
<sequence length="137" mass="16129">MEIPLFQEDESLRFERMVLYPYPDLTRIWTRIWLTAVPDQHPNVEVRVLNPDGTENNSVFFLSRTEQRIETTLHMRNPVPGATYRVVAELTLGLSQPPELIDRREFDLVLEFRDPEKGEAGFGFGVDWDELRQRAQR</sequence>
<accession>A0A540VD80</accession>